<dbReference type="RefSeq" id="WP_062110749.1">
    <property type="nucleotide sequence ID" value="NZ_LHZR01000114.1"/>
</dbReference>
<reference evidence="1 2" key="1">
    <citation type="submission" date="2015-06" db="EMBL/GenBank/DDBJ databases">
        <title>Improved classification and identification of acetic acid bacteria using matrix-assisted laser desorption/ionization time-of-flight mass spectrometry; Gluconobacter nephelii and Gluconobacter uchimurae are later heterotypic synonyms of Gluconobacter japonicus and Gluconobacter oxydans, respectively.</title>
        <authorList>
            <person name="Li L."/>
            <person name="Cleenwerck I."/>
            <person name="De Vuyst L."/>
            <person name="Vandamme P."/>
        </authorList>
    </citation>
    <scope>NUCLEOTIDE SEQUENCE [LARGE SCALE GENOMIC DNA]</scope>
    <source>
        <strain evidence="1 2">LMG 1768</strain>
    </source>
</reference>
<evidence type="ECO:0000313" key="2">
    <source>
        <dbReference type="Proteomes" id="UP000075636"/>
    </source>
</evidence>
<name>A0A149TEL5_9PROT</name>
<dbReference type="EMBL" id="LHZR01000114">
    <property type="protein sequence ID" value="KXV45949.1"/>
    <property type="molecule type" value="Genomic_DNA"/>
</dbReference>
<comment type="caution">
    <text evidence="1">The sequence shown here is derived from an EMBL/GenBank/DDBJ whole genome shotgun (WGS) entry which is preliminary data.</text>
</comment>
<dbReference type="PATRIC" id="fig|318683.6.peg.404"/>
<evidence type="ECO:0000313" key="1">
    <source>
        <dbReference type="EMBL" id="KXV45949.1"/>
    </source>
</evidence>
<sequence length="70" mass="7941">MKALRRALASFTRSKFLTVRSERDQAQHAALALERTVADQALEIVTLQARLARLTSNRDADGRFMKRNPT</sequence>
<gene>
    <name evidence="1" type="ORF">AD945_17540</name>
</gene>
<dbReference type="AlphaFoldDB" id="A0A149TEL5"/>
<organism evidence="1 2">
    <name type="scientific">Gluconobacter albidus</name>
    <dbReference type="NCBI Taxonomy" id="318683"/>
    <lineage>
        <taxon>Bacteria</taxon>
        <taxon>Pseudomonadati</taxon>
        <taxon>Pseudomonadota</taxon>
        <taxon>Alphaproteobacteria</taxon>
        <taxon>Acetobacterales</taxon>
        <taxon>Acetobacteraceae</taxon>
        <taxon>Gluconobacter</taxon>
    </lineage>
</organism>
<dbReference type="Proteomes" id="UP000075636">
    <property type="component" value="Unassembled WGS sequence"/>
</dbReference>
<accession>A0A149TEL5</accession>
<protein>
    <recommendedName>
        <fullName evidence="3">Transposase</fullName>
    </recommendedName>
</protein>
<evidence type="ECO:0008006" key="3">
    <source>
        <dbReference type="Google" id="ProtNLM"/>
    </source>
</evidence>
<dbReference type="OrthoDB" id="7275169at2"/>
<proteinExistence type="predicted"/>